<dbReference type="EMBL" id="AFBN01000096">
    <property type="protein sequence ID" value="EGF52065.1"/>
    <property type="molecule type" value="Genomic_DNA"/>
</dbReference>
<keyword evidence="3 4" id="KW-0413">Isomerase</keyword>
<name>F3PWY6_9BACE</name>
<dbReference type="PROSITE" id="PS51257">
    <property type="entry name" value="PROKAR_LIPOPROTEIN"/>
    <property type="match status" value="1"/>
</dbReference>
<dbReference type="Gene3D" id="3.10.50.40">
    <property type="match status" value="1"/>
</dbReference>
<evidence type="ECO:0000259" key="6">
    <source>
        <dbReference type="PROSITE" id="PS50059"/>
    </source>
</evidence>
<sequence length="213" mass="23906">MKRTFLLFLPFLLFLAGAFVSCEEVKEAGKYDNWRERNQVFIDSIKRETGERYVATAEAADAMELGKLYAIQTTASTSAATQYVYCKKIVKNETGDRPLYSGYHSKVNAYYYGTYVNGEEFDGCFDGYGALDKEIPLSPEEQKQPTAFDSYAAFSVSGVITGWTAALQFMRMGERWMLYIPYQSGYGYDDSSSNSIPGGSTLTFDVLLHSFAQ</sequence>
<accession>F3PWY6</accession>
<dbReference type="InterPro" id="IPR046357">
    <property type="entry name" value="PPIase_dom_sf"/>
</dbReference>
<dbReference type="HOGENOM" id="CLU_013615_7_1_10"/>
<evidence type="ECO:0000256" key="2">
    <source>
        <dbReference type="ARBA" id="ARBA00023110"/>
    </source>
</evidence>
<proteinExistence type="inferred from homology"/>
<protein>
    <recommendedName>
        <fullName evidence="4">Peptidyl-prolyl cis-trans isomerase</fullName>
        <ecNumber evidence="4">5.2.1.8</ecNumber>
    </recommendedName>
</protein>
<gene>
    <name evidence="7" type="ORF">HMPREF9446_03274</name>
</gene>
<comment type="similarity">
    <text evidence="4">Belongs to the FKBP-type PPIase family.</text>
</comment>
<reference evidence="7 8" key="1">
    <citation type="submission" date="2011-02" db="EMBL/GenBank/DDBJ databases">
        <authorList>
            <person name="Weinstock G."/>
            <person name="Sodergren E."/>
            <person name="Clifton S."/>
            <person name="Fulton L."/>
            <person name="Fulton B."/>
            <person name="Courtney L."/>
            <person name="Fronick C."/>
            <person name="Harrison M."/>
            <person name="Strong C."/>
            <person name="Farmer C."/>
            <person name="Delahaunty K."/>
            <person name="Markovic C."/>
            <person name="Hall O."/>
            <person name="Minx P."/>
            <person name="Tomlinson C."/>
            <person name="Mitreva M."/>
            <person name="Hou S."/>
            <person name="Chen J."/>
            <person name="Wollam A."/>
            <person name="Pepin K.H."/>
            <person name="Johnson M."/>
            <person name="Bhonagiri V."/>
            <person name="Zhang X."/>
            <person name="Suruliraj S."/>
            <person name="Warren W."/>
            <person name="Chinwalla A."/>
            <person name="Mardis E.R."/>
            <person name="Wilson R.K."/>
        </authorList>
    </citation>
    <scope>NUCLEOTIDE SEQUENCE [LARGE SCALE GENOMIC DNA]</scope>
    <source>
        <strain evidence="7 8">YIT 12057</strain>
    </source>
</reference>
<dbReference type="PROSITE" id="PS50059">
    <property type="entry name" value="FKBP_PPIASE"/>
    <property type="match status" value="1"/>
</dbReference>
<keyword evidence="2 3" id="KW-0697">Rotamase</keyword>
<evidence type="ECO:0000256" key="1">
    <source>
        <dbReference type="ARBA" id="ARBA00000971"/>
    </source>
</evidence>
<dbReference type="InterPro" id="IPR001179">
    <property type="entry name" value="PPIase_FKBP_dom"/>
</dbReference>
<dbReference type="AlphaFoldDB" id="F3PWY6"/>
<evidence type="ECO:0000313" key="8">
    <source>
        <dbReference type="Proteomes" id="UP000003416"/>
    </source>
</evidence>
<dbReference type="eggNOG" id="COG0545">
    <property type="taxonomic scope" value="Bacteria"/>
</dbReference>
<dbReference type="EC" id="5.2.1.8" evidence="4"/>
<dbReference type="GeneID" id="86050670"/>
<dbReference type="STRING" id="763034.HMPREF9446_03274"/>
<dbReference type="RefSeq" id="WP_009126493.1">
    <property type="nucleotide sequence ID" value="NZ_GL882689.1"/>
</dbReference>
<feature type="domain" description="PPIase FKBP-type" evidence="6">
    <location>
        <begin position="104"/>
        <end position="212"/>
    </location>
</feature>
<keyword evidence="8" id="KW-1185">Reference proteome</keyword>
<evidence type="ECO:0000256" key="5">
    <source>
        <dbReference type="SAM" id="SignalP"/>
    </source>
</evidence>
<organism evidence="7 8">
    <name type="scientific">Bacteroides fluxus YIT 12057</name>
    <dbReference type="NCBI Taxonomy" id="763034"/>
    <lineage>
        <taxon>Bacteria</taxon>
        <taxon>Pseudomonadati</taxon>
        <taxon>Bacteroidota</taxon>
        <taxon>Bacteroidia</taxon>
        <taxon>Bacteroidales</taxon>
        <taxon>Bacteroidaceae</taxon>
        <taxon>Bacteroides</taxon>
    </lineage>
</organism>
<dbReference type="GO" id="GO:0003755">
    <property type="term" value="F:peptidyl-prolyl cis-trans isomerase activity"/>
    <property type="evidence" value="ECO:0007669"/>
    <property type="project" value="UniProtKB-UniRule"/>
</dbReference>
<evidence type="ECO:0000256" key="4">
    <source>
        <dbReference type="RuleBase" id="RU003915"/>
    </source>
</evidence>
<evidence type="ECO:0000313" key="7">
    <source>
        <dbReference type="EMBL" id="EGF52065.1"/>
    </source>
</evidence>
<comment type="catalytic activity">
    <reaction evidence="1 3 4">
        <text>[protein]-peptidylproline (omega=180) = [protein]-peptidylproline (omega=0)</text>
        <dbReference type="Rhea" id="RHEA:16237"/>
        <dbReference type="Rhea" id="RHEA-COMP:10747"/>
        <dbReference type="Rhea" id="RHEA-COMP:10748"/>
        <dbReference type="ChEBI" id="CHEBI:83833"/>
        <dbReference type="ChEBI" id="CHEBI:83834"/>
        <dbReference type="EC" id="5.2.1.8"/>
    </reaction>
</comment>
<dbReference type="Proteomes" id="UP000003416">
    <property type="component" value="Unassembled WGS sequence"/>
</dbReference>
<feature type="signal peptide" evidence="5">
    <location>
        <begin position="1"/>
        <end position="21"/>
    </location>
</feature>
<keyword evidence="5" id="KW-0732">Signal</keyword>
<feature type="chain" id="PRO_5003301887" description="Peptidyl-prolyl cis-trans isomerase" evidence="5">
    <location>
        <begin position="22"/>
        <end position="213"/>
    </location>
</feature>
<comment type="caution">
    <text evidence="7">The sequence shown here is derived from an EMBL/GenBank/DDBJ whole genome shotgun (WGS) entry which is preliminary data.</text>
</comment>
<dbReference type="Pfam" id="PF00254">
    <property type="entry name" value="FKBP_C"/>
    <property type="match status" value="1"/>
</dbReference>
<evidence type="ECO:0000256" key="3">
    <source>
        <dbReference type="PROSITE-ProRule" id="PRU00277"/>
    </source>
</evidence>
<dbReference type="SUPFAM" id="SSF54534">
    <property type="entry name" value="FKBP-like"/>
    <property type="match status" value="1"/>
</dbReference>